<reference evidence="1 2" key="1">
    <citation type="submission" date="2016-10" db="EMBL/GenBank/DDBJ databases">
        <authorList>
            <person name="de Groot N.N."/>
        </authorList>
    </citation>
    <scope>NUCLEOTIDE SEQUENCE [LARGE SCALE GENOMIC DNA]</scope>
    <source>
        <strain evidence="1 2">DSM 26515</strain>
    </source>
</reference>
<evidence type="ECO:0000313" key="1">
    <source>
        <dbReference type="EMBL" id="SEJ00727.1"/>
    </source>
</evidence>
<dbReference type="Proteomes" id="UP000199420">
    <property type="component" value="Unassembled WGS sequence"/>
</dbReference>
<gene>
    <name evidence="1" type="ORF">SAMN04487997_2175</name>
</gene>
<dbReference type="STRING" id="529704.SAMN02927913_3055"/>
<dbReference type="AlphaFoldDB" id="A0A1H6VG44"/>
<keyword evidence="2" id="KW-1185">Reference proteome</keyword>
<dbReference type="EMBL" id="FNYC01000004">
    <property type="protein sequence ID" value="SEJ00727.1"/>
    <property type="molecule type" value="Genomic_DNA"/>
</dbReference>
<sequence length="68" mass="7477">MPKKDSSHARLLQARAEFLALRERHGLTVADVVAFFPEEEGVAYLQGLIAAKEAKPKRSSKGTRTPSL</sequence>
<protein>
    <submittedName>
        <fullName evidence="1">Uncharacterized protein</fullName>
    </submittedName>
</protein>
<accession>A0A1H6VG44</accession>
<proteinExistence type="predicted"/>
<name>A0A1H6VG44_9GAMM</name>
<organism evidence="1 2">
    <name type="scientific">Frateuria terrea</name>
    <dbReference type="NCBI Taxonomy" id="529704"/>
    <lineage>
        <taxon>Bacteria</taxon>
        <taxon>Pseudomonadati</taxon>
        <taxon>Pseudomonadota</taxon>
        <taxon>Gammaproteobacteria</taxon>
        <taxon>Lysobacterales</taxon>
        <taxon>Rhodanobacteraceae</taxon>
        <taxon>Frateuria</taxon>
    </lineage>
</organism>
<evidence type="ECO:0000313" key="2">
    <source>
        <dbReference type="Proteomes" id="UP000199420"/>
    </source>
</evidence>